<sequence length="222" mass="24567">MTHLPPLGDHPQVVPRRRMPPFSPAMSEVQAYWQGLCRGQPVPFRSQVDPSEIASLLDRAFVLERKRSEVARFRIAGSYLCDAMAMDLRGMPMISLFAPSERRRCSDWLDQILAQPAIGEMTLIGQDATVHARMLVLPLRSDMGQIDRILGCLELTSNASAYPGFYKIGDLATTAIPRPPRAYLTRDTCATATDGFADAGVGYTTQGPRARPSYLRLVKSDV</sequence>
<accession>A0A0F9VHW7</accession>
<evidence type="ECO:0000256" key="1">
    <source>
        <dbReference type="SAM" id="MobiDB-lite"/>
    </source>
</evidence>
<organism evidence="2">
    <name type="scientific">marine sediment metagenome</name>
    <dbReference type="NCBI Taxonomy" id="412755"/>
    <lineage>
        <taxon>unclassified sequences</taxon>
        <taxon>metagenomes</taxon>
        <taxon>ecological metagenomes</taxon>
    </lineage>
</organism>
<reference evidence="2" key="1">
    <citation type="journal article" date="2015" name="Nature">
        <title>Complex archaea that bridge the gap between prokaryotes and eukaryotes.</title>
        <authorList>
            <person name="Spang A."/>
            <person name="Saw J.H."/>
            <person name="Jorgensen S.L."/>
            <person name="Zaremba-Niedzwiedzka K."/>
            <person name="Martijn J."/>
            <person name="Lind A.E."/>
            <person name="van Eijk R."/>
            <person name="Schleper C."/>
            <person name="Guy L."/>
            <person name="Ettema T.J."/>
        </authorList>
    </citation>
    <scope>NUCLEOTIDE SEQUENCE</scope>
</reference>
<dbReference type="InterPro" id="IPR009922">
    <property type="entry name" value="DUF1457"/>
</dbReference>
<proteinExistence type="predicted"/>
<dbReference type="AlphaFoldDB" id="A0A0F9VHW7"/>
<evidence type="ECO:0008006" key="3">
    <source>
        <dbReference type="Google" id="ProtNLM"/>
    </source>
</evidence>
<protein>
    <recommendedName>
        <fullName evidence="3">PAS domain-containing protein</fullName>
    </recommendedName>
</protein>
<comment type="caution">
    <text evidence="2">The sequence shown here is derived from an EMBL/GenBank/DDBJ whole genome shotgun (WGS) entry which is preliminary data.</text>
</comment>
<feature type="region of interest" description="Disordered" evidence="1">
    <location>
        <begin position="1"/>
        <end position="20"/>
    </location>
</feature>
<evidence type="ECO:0000313" key="2">
    <source>
        <dbReference type="EMBL" id="KKN99402.1"/>
    </source>
</evidence>
<name>A0A0F9VHW7_9ZZZZ</name>
<dbReference type="Pfam" id="PF07310">
    <property type="entry name" value="PAS_5"/>
    <property type="match status" value="1"/>
</dbReference>
<gene>
    <name evidence="2" type="ORF">LCGC14_0138470</name>
</gene>
<dbReference type="EMBL" id="LAZR01000047">
    <property type="protein sequence ID" value="KKN99402.1"/>
    <property type="molecule type" value="Genomic_DNA"/>
</dbReference>